<name>A0A1G2ASN0_9BACT</name>
<dbReference type="AlphaFoldDB" id="A0A1G2ASN0"/>
<evidence type="ECO:0000313" key="2">
    <source>
        <dbReference type="Proteomes" id="UP000177165"/>
    </source>
</evidence>
<proteinExistence type="predicted"/>
<dbReference type="Proteomes" id="UP000177165">
    <property type="component" value="Unassembled WGS sequence"/>
</dbReference>
<organism evidence="1 2">
    <name type="scientific">Candidatus Kerfeldbacteria bacterium RIFCSPHIGHO2_02_FULL_42_14</name>
    <dbReference type="NCBI Taxonomy" id="1798540"/>
    <lineage>
        <taxon>Bacteria</taxon>
        <taxon>Candidatus Kerfeldiibacteriota</taxon>
    </lineage>
</organism>
<dbReference type="EMBL" id="MHKB01000003">
    <property type="protein sequence ID" value="OGY79912.1"/>
    <property type="molecule type" value="Genomic_DNA"/>
</dbReference>
<protein>
    <submittedName>
        <fullName evidence="1">Uncharacterized protein</fullName>
    </submittedName>
</protein>
<gene>
    <name evidence="1" type="ORF">A3B74_01520</name>
</gene>
<comment type="caution">
    <text evidence="1">The sequence shown here is derived from an EMBL/GenBank/DDBJ whole genome shotgun (WGS) entry which is preliminary data.</text>
</comment>
<sequence length="60" mass="7102">MNQIYPGNRENHKAKIDFRAPVSEKPRGSKPQAFFVKFLAYLREKNFLHLVQESKKLDKI</sequence>
<evidence type="ECO:0000313" key="1">
    <source>
        <dbReference type="EMBL" id="OGY79912.1"/>
    </source>
</evidence>
<reference evidence="1 2" key="1">
    <citation type="journal article" date="2016" name="Nat. Commun.">
        <title>Thousands of microbial genomes shed light on interconnected biogeochemical processes in an aquifer system.</title>
        <authorList>
            <person name="Anantharaman K."/>
            <person name="Brown C.T."/>
            <person name="Hug L.A."/>
            <person name="Sharon I."/>
            <person name="Castelle C.J."/>
            <person name="Probst A.J."/>
            <person name="Thomas B.C."/>
            <person name="Singh A."/>
            <person name="Wilkins M.J."/>
            <person name="Karaoz U."/>
            <person name="Brodie E.L."/>
            <person name="Williams K.H."/>
            <person name="Hubbard S.S."/>
            <person name="Banfield J.F."/>
        </authorList>
    </citation>
    <scope>NUCLEOTIDE SEQUENCE [LARGE SCALE GENOMIC DNA]</scope>
</reference>
<accession>A0A1G2ASN0</accession>